<feature type="region of interest" description="Disordered" evidence="7">
    <location>
        <begin position="1303"/>
        <end position="1342"/>
    </location>
</feature>
<evidence type="ECO:0000256" key="7">
    <source>
        <dbReference type="SAM" id="MobiDB-lite"/>
    </source>
</evidence>
<dbReference type="SMART" id="SM00832">
    <property type="entry name" value="C8"/>
    <property type="match status" value="3"/>
</dbReference>
<dbReference type="GO" id="GO:0031012">
    <property type="term" value="C:extracellular matrix"/>
    <property type="evidence" value="ECO:0007669"/>
    <property type="project" value="TreeGrafter"/>
</dbReference>
<dbReference type="EMBL" id="OY660867">
    <property type="protein sequence ID" value="CAJ1054406.1"/>
    <property type="molecule type" value="Genomic_DNA"/>
</dbReference>
<feature type="domain" description="VWFD" evidence="9">
    <location>
        <begin position="485"/>
        <end position="671"/>
    </location>
</feature>
<dbReference type="InterPro" id="IPR036084">
    <property type="entry name" value="Ser_inhib-like_sf"/>
</dbReference>
<dbReference type="Pfam" id="PF00094">
    <property type="entry name" value="VWD"/>
    <property type="match status" value="4"/>
</dbReference>
<dbReference type="Pfam" id="PF08742">
    <property type="entry name" value="C8"/>
    <property type="match status" value="3"/>
</dbReference>
<evidence type="ECO:0000256" key="4">
    <source>
        <dbReference type="ARBA" id="ARBA00023157"/>
    </source>
</evidence>
<dbReference type="Proteomes" id="UP001178508">
    <property type="component" value="Chromosome 4"/>
</dbReference>
<dbReference type="InterPro" id="IPR058753">
    <property type="entry name" value="TIL_OTOGL_Mucin"/>
</dbReference>
<evidence type="ECO:0000256" key="2">
    <source>
        <dbReference type="ARBA" id="ARBA00022525"/>
    </source>
</evidence>
<keyword evidence="5" id="KW-0325">Glycoprotein</keyword>
<evidence type="ECO:0000313" key="10">
    <source>
        <dbReference type="EMBL" id="CAJ1054406.1"/>
    </source>
</evidence>
<dbReference type="Pfam" id="PF25962">
    <property type="entry name" value="TIL_OTOGL_Mucin"/>
    <property type="match status" value="1"/>
</dbReference>
<feature type="region of interest" description="Disordered" evidence="7">
    <location>
        <begin position="1"/>
        <end position="78"/>
    </location>
</feature>
<evidence type="ECO:0000259" key="9">
    <source>
        <dbReference type="PROSITE" id="PS51233"/>
    </source>
</evidence>
<comment type="subcellular location">
    <subcellularLocation>
        <location evidence="1">Secreted</location>
    </subcellularLocation>
</comment>
<feature type="region of interest" description="Disordered" evidence="7">
    <location>
        <begin position="140"/>
        <end position="177"/>
    </location>
</feature>
<dbReference type="GO" id="GO:0005615">
    <property type="term" value="C:extracellular space"/>
    <property type="evidence" value="ECO:0007669"/>
    <property type="project" value="TreeGrafter"/>
</dbReference>
<dbReference type="InterPro" id="IPR050780">
    <property type="entry name" value="Mucin_vWF_Thrombospondin_sf"/>
</dbReference>
<feature type="compositionally biased region" description="Basic and acidic residues" evidence="7">
    <location>
        <begin position="161"/>
        <end position="171"/>
    </location>
</feature>
<dbReference type="InterPro" id="IPR014853">
    <property type="entry name" value="VWF/SSPO/ZAN-like_Cys-rich_dom"/>
</dbReference>
<dbReference type="PROSITE" id="PS01225">
    <property type="entry name" value="CTCK_2"/>
    <property type="match status" value="1"/>
</dbReference>
<proteinExistence type="predicted"/>
<dbReference type="InterPro" id="IPR001007">
    <property type="entry name" value="VWF_dom"/>
</dbReference>
<feature type="compositionally biased region" description="Basic residues" evidence="7">
    <location>
        <begin position="1"/>
        <end position="11"/>
    </location>
</feature>
<organism evidence="10 11">
    <name type="scientific">Xyrichtys novacula</name>
    <name type="common">Pearly razorfish</name>
    <name type="synonym">Hemipteronotus novacula</name>
    <dbReference type="NCBI Taxonomy" id="13765"/>
    <lineage>
        <taxon>Eukaryota</taxon>
        <taxon>Metazoa</taxon>
        <taxon>Chordata</taxon>
        <taxon>Craniata</taxon>
        <taxon>Vertebrata</taxon>
        <taxon>Euteleostomi</taxon>
        <taxon>Actinopterygii</taxon>
        <taxon>Neopterygii</taxon>
        <taxon>Teleostei</taxon>
        <taxon>Neoteleostei</taxon>
        <taxon>Acanthomorphata</taxon>
        <taxon>Eupercaria</taxon>
        <taxon>Labriformes</taxon>
        <taxon>Labridae</taxon>
        <taxon>Xyrichtys</taxon>
    </lineage>
</organism>
<dbReference type="InterPro" id="IPR006207">
    <property type="entry name" value="Cys_knot_C"/>
</dbReference>
<keyword evidence="4" id="KW-1015">Disulfide bond</keyword>
<evidence type="ECO:0000256" key="6">
    <source>
        <dbReference type="PROSITE-ProRule" id="PRU00039"/>
    </source>
</evidence>
<keyword evidence="2" id="KW-0964">Secreted</keyword>
<keyword evidence="11" id="KW-1185">Reference proteome</keyword>
<accession>A0AAV1F0X7</accession>
<feature type="domain" description="CTCK" evidence="8">
    <location>
        <begin position="1863"/>
        <end position="1954"/>
    </location>
</feature>
<dbReference type="FunFam" id="2.10.25.10:FF:000674">
    <property type="entry name" value="Mucin-2"/>
    <property type="match status" value="1"/>
</dbReference>
<dbReference type="InterPro" id="IPR001846">
    <property type="entry name" value="VWF_type-D"/>
</dbReference>
<keyword evidence="3" id="KW-0677">Repeat</keyword>
<dbReference type="PROSITE" id="PS51233">
    <property type="entry name" value="VWFD"/>
    <property type="match status" value="4"/>
</dbReference>
<dbReference type="CDD" id="cd19941">
    <property type="entry name" value="TIL"/>
    <property type="match status" value="2"/>
</dbReference>
<feature type="domain" description="VWFD" evidence="9">
    <location>
        <begin position="1411"/>
        <end position="1590"/>
    </location>
</feature>
<feature type="domain" description="VWFD" evidence="9">
    <location>
        <begin position="944"/>
        <end position="1117"/>
    </location>
</feature>
<dbReference type="PANTHER" id="PTHR11339:SF408">
    <property type="entry name" value="MUCIN-5B"/>
    <property type="match status" value="1"/>
</dbReference>
<feature type="compositionally biased region" description="Low complexity" evidence="7">
    <location>
        <begin position="1304"/>
        <end position="1340"/>
    </location>
</feature>
<evidence type="ECO:0000313" key="11">
    <source>
        <dbReference type="Proteomes" id="UP001178508"/>
    </source>
</evidence>
<dbReference type="SUPFAM" id="SSF57603">
    <property type="entry name" value="FnI-like domain"/>
    <property type="match status" value="1"/>
</dbReference>
<dbReference type="SMART" id="SM00041">
    <property type="entry name" value="CT"/>
    <property type="match status" value="1"/>
</dbReference>
<gene>
    <name evidence="10" type="ORF">XNOV1_A020725</name>
</gene>
<dbReference type="Gene3D" id="2.10.25.10">
    <property type="entry name" value="Laminin"/>
    <property type="match status" value="2"/>
</dbReference>
<evidence type="ECO:0000256" key="3">
    <source>
        <dbReference type="ARBA" id="ARBA00022737"/>
    </source>
</evidence>
<feature type="compositionally biased region" description="Basic residues" evidence="7">
    <location>
        <begin position="46"/>
        <end position="63"/>
    </location>
</feature>
<dbReference type="PANTHER" id="PTHR11339">
    <property type="entry name" value="EXTRACELLULAR MATRIX GLYCOPROTEIN RELATED"/>
    <property type="match status" value="1"/>
</dbReference>
<name>A0AAV1F0X7_XYRNO</name>
<dbReference type="SMART" id="SM00215">
    <property type="entry name" value="VWC_out"/>
    <property type="match status" value="2"/>
</dbReference>
<evidence type="ECO:0000256" key="1">
    <source>
        <dbReference type="ARBA" id="ARBA00004613"/>
    </source>
</evidence>
<feature type="domain" description="VWFD" evidence="9">
    <location>
        <begin position="193"/>
        <end position="372"/>
    </location>
</feature>
<dbReference type="SUPFAM" id="SSF57567">
    <property type="entry name" value="Serine protease inhibitors"/>
    <property type="match status" value="3"/>
</dbReference>
<protein>
    <submittedName>
        <fullName evidence="10">Mucin-19-like isoform X6</fullName>
    </submittedName>
</protein>
<evidence type="ECO:0000259" key="8">
    <source>
        <dbReference type="PROSITE" id="PS01225"/>
    </source>
</evidence>
<evidence type="ECO:0000256" key="5">
    <source>
        <dbReference type="ARBA" id="ARBA00023180"/>
    </source>
</evidence>
<comment type="caution">
    <text evidence="6">Lacks conserved residue(s) required for the propagation of feature annotation.</text>
</comment>
<dbReference type="SMART" id="SM00216">
    <property type="entry name" value="VWD"/>
    <property type="match status" value="3"/>
</dbReference>
<sequence>MLRRSARKRRLPAQFVEEEEKMEMQEEAGGVSPSQTQDSSDEGSSKRTRRGRSLVCGRRRRHSSSSGGPDAAGDAPACHSPQLQEAWKTEADPDPHPTTAANSYILYKEISVTQKRKLMTPQAFQEKLCAELLGVPLNPPPKPPTPPTQGCFPVPTSRGQSMEKRQRDSQGRKQCTPFLGTGESVTVTETHKYTCRTFGSGVVQPFNGSSFYVRSNCQFTLTHFTHNRVECDITTRRDDSGLLVRVEIIMNRIRTVLQNGSILVEGKRVSLPYDHTYQHIFHYGIYTKLRSSLLPLSITWHNVPGGIDTVWVELDQKLSTDMTGLCGQPSTQGMLQLISESVLADDTCQSRDPVSTVNAKCRQFFFHIVACLQAEMPHYMQLCDENIYSYEKSKYISCAFFKEVILKCGNNSFVWYIWRTVTGCAKPSCPGNLDYVEQGQAFVPSCSRPNPKYSDEDLISSCVCPEGKVVNDRAAGYQCVKVSSCPCEFAGRSYSPGDMRSTKCQSCMCDSGKWQCSENLCATRCSIEGYFVTTFDGKRYAVPGKCSYVASQGLDWKILVKFSAKAPSLKTVTLQIFQVYHALVFWQSSMYVQVQTSLGVNIEIQMSPEIQLYITPPGNHTGVISGLCGNNNNDTTDDFTTSSGIVENSPQPFAVSWSVGDCAPNIPPTCIKTDNEIFATEKCSRLNDQNGVFSECHAHIPTDYYYTACIQRTCNCEGNLQQCLCAALGSYVKACSSLGVDIGDWRKVTNCTVKCQNNQEFSYNIHSCNRTCRSLSSLDPRCGLDDEPVEGCGCPEGTHLNQGHVCTPKAECNCFYQNGSTAPGPIIIDGQKCSCDDGELRCSKDCDCRNGTVCVHCSENPVSTAQKTCDSLSKPTGTSMTCESGCYCPHDMYEDHRGNCVYLDNCTCVYSSQVFSAGQSVKTNCKTCVCGRGQWHCKEEPCPGRCQVYGNGHYQTFDSKWYRFDGNCQYTLVEDDCGNGDGTFSVRVESVPCCDEALTCSRSIIFDLQGKVTLLMSDMRVTSRYHVDGTQEGSLYFIHTVGLYIIISVPSEGITLIWDKHTRITVELSSYWRHKVCGLCGNFDSNEMNDIQLSGSAGMSSPLAFGNSWKAATPPCSDVITEIFPCERHSYCSAWAERRCMILKGDTFQSCHLKVDPEPYYHACVQESCSCEFEGKFLGFCTAVAAYAQACSDQDVCVDWRTPDMCPVYCDYYNEKGQCSWHYEACGQMLTCGRSNLTHKLEGCYPRCSKDMPYYDENTGECTKLRNCTCDFNGTVIHPGAVVWIQSKNCHCEDGTIHCPPTPTTTTEPPTTTVPSTATAHPITTRPSTTSEITEPSTTTKPPPCACRDLKRRKSWSCNDSWVEDCFDKVCKNGAIELTPVDCPEVTMPNCPRGQARRVSDGCCETWKCDCRCELYGDPHYTTFQGVTFDFMGECTYVLVEERSPHHHLTIAVDNFQCGPKVSCVKGVILNYQNSTATLNIDLSTSSVKATLNNMMIYPPYEEHGWRFEVSGYTVAIYLPEIRSYVALGQWYNLVINLAMEHFFNNTQGQCGVCGVGSCIRKGGQMEDDSCCEKTSYDWVYPDPLKPACLSAPRDVPCHSWTTPPPHTPCPESQLCELLHHPIFSDCGNYVDLIVIKKACEFDSCRTGVCSALEQAAQECKRAGFCVKWRNLTDGNCDWACPEGLIYKECHNKLDDFCFGGVQRPGALIRSDSAGCFCPRGLMRAGNHSNICVSECPSCKGPLGEPKLPGEMWRSGCHLCTCNNQTLTEDCSLKPLNPPPTCGPNAELVNTSCCGDLTCVEKTCTHNGRTYKVGDRWKDVHHPCMSFTCDKDGIQTETKVCPTETCQEQEDRVWDDQHCCFTCKQSCVPKVTSINITIDNCTAVIEMPVCQGQCVSQPWVVFHGDLQVAQEYQCCQEQSSERRMVTLQCFDRRARQYAYKHVTSCALVLCLSCLHL</sequence>
<reference evidence="10" key="1">
    <citation type="submission" date="2023-08" db="EMBL/GenBank/DDBJ databases">
        <authorList>
            <person name="Alioto T."/>
            <person name="Alioto T."/>
            <person name="Gomez Garrido J."/>
        </authorList>
    </citation>
    <scope>NUCLEOTIDE SEQUENCE</scope>
</reference>
<dbReference type="SMART" id="SM00214">
    <property type="entry name" value="VWC"/>
    <property type="match status" value="5"/>
</dbReference>
<feature type="compositionally biased region" description="Low complexity" evidence="7">
    <location>
        <begin position="64"/>
        <end position="77"/>
    </location>
</feature>